<protein>
    <recommendedName>
        <fullName evidence="3">DUF4440 domain-containing protein</fullName>
    </recommendedName>
</protein>
<reference evidence="1 2" key="1">
    <citation type="submission" date="2015-03" db="EMBL/GenBank/DDBJ databases">
        <title>Genome sequence of Variovorax paradoxus TBEA6.</title>
        <authorList>
            <person name="Poehlein A."/>
            <person name="Schuldes J."/>
            <person name="Wuebbeler J.H."/>
            <person name="Hiessl S."/>
            <person name="Steinbuechel A."/>
            <person name="Daniel R."/>
        </authorList>
    </citation>
    <scope>NUCLEOTIDE SEQUENCE [LARGE SCALE GENOMIC DNA]</scope>
    <source>
        <strain evidence="1 2">TBEA6</strain>
    </source>
</reference>
<name>A0A0H2LVA7_VARPD</name>
<dbReference type="AlphaFoldDB" id="A0A0H2LVA7"/>
<organism evidence="1 2">
    <name type="scientific">Variovorax paradoxus</name>
    <dbReference type="NCBI Taxonomy" id="34073"/>
    <lineage>
        <taxon>Bacteria</taxon>
        <taxon>Pseudomonadati</taxon>
        <taxon>Pseudomonadota</taxon>
        <taxon>Betaproteobacteria</taxon>
        <taxon>Burkholderiales</taxon>
        <taxon>Comamonadaceae</taxon>
        <taxon>Variovorax</taxon>
    </lineage>
</organism>
<dbReference type="RefSeq" id="WP_047786258.1">
    <property type="nucleotide sequence ID" value="NZ_JZWI01000026.1"/>
</dbReference>
<dbReference type="PATRIC" id="fig|34073.19.peg.4864"/>
<comment type="caution">
    <text evidence="1">The sequence shown here is derived from an EMBL/GenBank/DDBJ whole genome shotgun (WGS) entry which is preliminary data.</text>
</comment>
<evidence type="ECO:0008006" key="3">
    <source>
        <dbReference type="Google" id="ProtNLM"/>
    </source>
</evidence>
<keyword evidence="2" id="KW-1185">Reference proteome</keyword>
<evidence type="ECO:0000313" key="1">
    <source>
        <dbReference type="EMBL" id="KLN54188.1"/>
    </source>
</evidence>
<dbReference type="Proteomes" id="UP000035170">
    <property type="component" value="Unassembled WGS sequence"/>
</dbReference>
<accession>A0A0H2LVA7</accession>
<proteinExistence type="predicted"/>
<sequence length="139" mass="15387">MTDFANFVAPAASGSAAEADAIHEASACLDRFTERFNARDTAGMDGELHFPHVMLSGADRLEWRAPGNHPADFFGKLEASGWRRTRYQSKEAVLASADKVHFVVTYTREDAAGTVLSTHRNLWIATRVDGRWGISLRSY</sequence>
<evidence type="ECO:0000313" key="2">
    <source>
        <dbReference type="Proteomes" id="UP000035170"/>
    </source>
</evidence>
<gene>
    <name evidence="1" type="ORF">VPARA_47560</name>
</gene>
<dbReference type="EMBL" id="JZWI01000026">
    <property type="protein sequence ID" value="KLN54188.1"/>
    <property type="molecule type" value="Genomic_DNA"/>
</dbReference>